<feature type="chain" id="PRO_5028873967" evidence="10">
    <location>
        <begin position="20"/>
        <end position="689"/>
    </location>
</feature>
<keyword evidence="6 8" id="KW-0472">Membrane</keyword>
<dbReference type="PROSITE" id="PS52016">
    <property type="entry name" value="TONB_DEPENDENT_REC_3"/>
    <property type="match status" value="1"/>
</dbReference>
<dbReference type="Pfam" id="PF00593">
    <property type="entry name" value="TonB_dep_Rec_b-barrel"/>
    <property type="match status" value="1"/>
</dbReference>
<evidence type="ECO:0000256" key="8">
    <source>
        <dbReference type="PROSITE-ProRule" id="PRU01360"/>
    </source>
</evidence>
<reference evidence="13 14" key="1">
    <citation type="submission" date="2020-08" db="EMBL/GenBank/DDBJ databases">
        <title>Genome sequence of Sphingomonas rhizophila KACC 19189T.</title>
        <authorList>
            <person name="Hyun D.-W."/>
            <person name="Bae J.-W."/>
        </authorList>
    </citation>
    <scope>NUCLEOTIDE SEQUENCE [LARGE SCALE GENOMIC DNA]</scope>
    <source>
        <strain evidence="13 14">KACC 19189</strain>
    </source>
</reference>
<evidence type="ECO:0000256" key="9">
    <source>
        <dbReference type="RuleBase" id="RU003357"/>
    </source>
</evidence>
<proteinExistence type="inferred from homology"/>
<feature type="signal peptide" evidence="10">
    <location>
        <begin position="1"/>
        <end position="19"/>
    </location>
</feature>
<dbReference type="InterPro" id="IPR036942">
    <property type="entry name" value="Beta-barrel_TonB_sf"/>
</dbReference>
<dbReference type="InterPro" id="IPR012910">
    <property type="entry name" value="Plug_dom"/>
</dbReference>
<evidence type="ECO:0000256" key="6">
    <source>
        <dbReference type="ARBA" id="ARBA00023136"/>
    </source>
</evidence>
<dbReference type="AlphaFoldDB" id="A0A7G9SC10"/>
<keyword evidence="10" id="KW-0732">Signal</keyword>
<comment type="subcellular location">
    <subcellularLocation>
        <location evidence="1 8">Cell outer membrane</location>
        <topology evidence="1 8">Multi-pass membrane protein</topology>
    </subcellularLocation>
</comment>
<evidence type="ECO:0000256" key="7">
    <source>
        <dbReference type="ARBA" id="ARBA00023237"/>
    </source>
</evidence>
<dbReference type="RefSeq" id="WP_187542377.1">
    <property type="nucleotide sequence ID" value="NZ_CP060717.1"/>
</dbReference>
<dbReference type="InterPro" id="IPR000531">
    <property type="entry name" value="Beta-barrel_TonB"/>
</dbReference>
<dbReference type="Gene3D" id="2.170.130.10">
    <property type="entry name" value="TonB-dependent receptor, plug domain"/>
    <property type="match status" value="1"/>
</dbReference>
<evidence type="ECO:0000259" key="12">
    <source>
        <dbReference type="Pfam" id="PF07715"/>
    </source>
</evidence>
<evidence type="ECO:0000313" key="14">
    <source>
        <dbReference type="Proteomes" id="UP000515955"/>
    </source>
</evidence>
<evidence type="ECO:0000259" key="11">
    <source>
        <dbReference type="Pfam" id="PF00593"/>
    </source>
</evidence>
<evidence type="ECO:0000313" key="13">
    <source>
        <dbReference type="EMBL" id="QNN65385.1"/>
    </source>
</evidence>
<dbReference type="GO" id="GO:0044718">
    <property type="term" value="P:siderophore transmembrane transport"/>
    <property type="evidence" value="ECO:0007669"/>
    <property type="project" value="TreeGrafter"/>
</dbReference>
<dbReference type="Pfam" id="PF07715">
    <property type="entry name" value="Plug"/>
    <property type="match status" value="1"/>
</dbReference>
<evidence type="ECO:0000256" key="2">
    <source>
        <dbReference type="ARBA" id="ARBA00022448"/>
    </source>
</evidence>
<dbReference type="GO" id="GO:0015344">
    <property type="term" value="F:siderophore uptake transmembrane transporter activity"/>
    <property type="evidence" value="ECO:0007669"/>
    <property type="project" value="TreeGrafter"/>
</dbReference>
<dbReference type="SUPFAM" id="SSF56935">
    <property type="entry name" value="Porins"/>
    <property type="match status" value="1"/>
</dbReference>
<evidence type="ECO:0000256" key="3">
    <source>
        <dbReference type="ARBA" id="ARBA00022452"/>
    </source>
</evidence>
<accession>A0A7G9SC10</accession>
<sequence length="689" mass="73506">MRLMPALLATVLLPVPAFAQDAAPTAPSPAPQPQATTAGEVVVTGRRRTDDVLGEVKILSGDDLAASVRPTIGETLAKIPGVTATGSGPNVSKPVLRGLAGDRIRVLIDGIGSLDVSASSSDHAVAINPLTADSIEVIHGPAALIYGSAAVGGVVDVRDSRIPRRQIDAPSVAGSVSYGTAADEVLAGGKIDIPLTGNLVAHVDAAYSRNDDLKTGGYILSRPLREEAAASDDPEIRSLADLKGELPNSDGKSFEAAGALAYVDGAFNVGASVSRRTSNYGVPIRYSLDPAVEAEAVHIDLEQTRYDARAEIPLEGFLKSIRLRGGYNDYQHREIAEDGEVGSQVFSKGGEARADFVQRDKDGWGGTSGLQLFDVKVRINGDEQYLPPSRSRDVALFSVQHLDRGPWRVEGGFRLERSRQTAQASDVVGNPDLRRDFTSLSYSGGASYAFAPSSKVSLSLSRSSRAPSVEELYANGPHAGNAVFEVGNPNLGQEKGIGGELHLHHHAGPITFDATVYRTRYSNFIYQAPTGEIEDDFPVYEYRQGRATYTGFEVQAEAGLGTVSGWKLGAEASADKTRATIRGFGPAPLIPPLRVIGALTAERGPVSTRLEVEHDWSHDRVAPLETATPGFTLINASVEWQPLRERPELTLGLAANNIFDVEARRSTSLLKDYAPLAGRDIRLTARFNY</sequence>
<gene>
    <name evidence="13" type="ORF">H9L12_01770</name>
</gene>
<dbReference type="EMBL" id="CP060717">
    <property type="protein sequence ID" value="QNN65385.1"/>
    <property type="molecule type" value="Genomic_DNA"/>
</dbReference>
<dbReference type="InterPro" id="IPR037066">
    <property type="entry name" value="Plug_dom_sf"/>
</dbReference>
<dbReference type="GO" id="GO:0009279">
    <property type="term" value="C:cell outer membrane"/>
    <property type="evidence" value="ECO:0007669"/>
    <property type="project" value="UniProtKB-SubCell"/>
</dbReference>
<comment type="similarity">
    <text evidence="8 9">Belongs to the TonB-dependent receptor family.</text>
</comment>
<dbReference type="Gene3D" id="2.40.170.20">
    <property type="entry name" value="TonB-dependent receptor, beta-barrel domain"/>
    <property type="match status" value="1"/>
</dbReference>
<protein>
    <submittedName>
        <fullName evidence="13">TonB-dependent receptor</fullName>
    </submittedName>
</protein>
<evidence type="ECO:0000256" key="1">
    <source>
        <dbReference type="ARBA" id="ARBA00004571"/>
    </source>
</evidence>
<dbReference type="InterPro" id="IPR039426">
    <property type="entry name" value="TonB-dep_rcpt-like"/>
</dbReference>
<dbReference type="PANTHER" id="PTHR30069">
    <property type="entry name" value="TONB-DEPENDENT OUTER MEMBRANE RECEPTOR"/>
    <property type="match status" value="1"/>
</dbReference>
<keyword evidence="13" id="KW-0675">Receptor</keyword>
<keyword evidence="3 8" id="KW-1134">Transmembrane beta strand</keyword>
<keyword evidence="2 8" id="KW-0813">Transport</keyword>
<organism evidence="13 14">
    <name type="scientific">Sphingomonas rhizophila</name>
    <dbReference type="NCBI Taxonomy" id="2071607"/>
    <lineage>
        <taxon>Bacteria</taxon>
        <taxon>Pseudomonadati</taxon>
        <taxon>Pseudomonadota</taxon>
        <taxon>Alphaproteobacteria</taxon>
        <taxon>Sphingomonadales</taxon>
        <taxon>Sphingomonadaceae</taxon>
        <taxon>Sphingomonas</taxon>
    </lineage>
</organism>
<feature type="domain" description="TonB-dependent receptor-like beta-barrel" evidence="11">
    <location>
        <begin position="264"/>
        <end position="658"/>
    </location>
</feature>
<keyword evidence="7 8" id="KW-0998">Cell outer membrane</keyword>
<dbReference type="KEGG" id="srhi:H9L12_01770"/>
<keyword evidence="5 9" id="KW-0798">TonB box</keyword>
<name>A0A7G9SC10_9SPHN</name>
<evidence type="ECO:0000256" key="4">
    <source>
        <dbReference type="ARBA" id="ARBA00022692"/>
    </source>
</evidence>
<keyword evidence="4 8" id="KW-0812">Transmembrane</keyword>
<dbReference type="Proteomes" id="UP000515955">
    <property type="component" value="Chromosome"/>
</dbReference>
<evidence type="ECO:0000256" key="10">
    <source>
        <dbReference type="SAM" id="SignalP"/>
    </source>
</evidence>
<keyword evidence="14" id="KW-1185">Reference proteome</keyword>
<feature type="domain" description="TonB-dependent receptor plug" evidence="12">
    <location>
        <begin position="50"/>
        <end position="154"/>
    </location>
</feature>
<evidence type="ECO:0000256" key="5">
    <source>
        <dbReference type="ARBA" id="ARBA00023077"/>
    </source>
</evidence>
<dbReference type="PANTHER" id="PTHR30069:SF40">
    <property type="entry name" value="TONB-DEPENDENT RECEPTOR NMB0964-RELATED"/>
    <property type="match status" value="1"/>
</dbReference>